<keyword evidence="2" id="KW-1133">Transmembrane helix</keyword>
<evidence type="ECO:0000256" key="2">
    <source>
        <dbReference type="SAM" id="Phobius"/>
    </source>
</evidence>
<keyword evidence="2" id="KW-0472">Membrane</keyword>
<comment type="caution">
    <text evidence="3">The sequence shown here is derived from an EMBL/GenBank/DDBJ whole genome shotgun (WGS) entry which is preliminary data.</text>
</comment>
<dbReference type="AlphaFoldDB" id="A0AAD8YLX2"/>
<evidence type="ECO:0000313" key="4">
    <source>
        <dbReference type="Proteomes" id="UP001224775"/>
    </source>
</evidence>
<gene>
    <name evidence="3" type="ORF">QTG54_001723</name>
</gene>
<feature type="transmembrane region" description="Helical" evidence="2">
    <location>
        <begin position="187"/>
        <end position="204"/>
    </location>
</feature>
<dbReference type="EMBL" id="JATAAI010000002">
    <property type="protein sequence ID" value="KAK1747760.1"/>
    <property type="molecule type" value="Genomic_DNA"/>
</dbReference>
<sequence length="249" mass="28090">MTGGNLRQRRGKQQASGKNATMKEDESSAGSELDPIDQLRNAQQKLMMSHQRTVDLHTAWRAQMFRISLLIIFVTMHQFQSPISTCIADIKESNEAAGESGEETIISGLKAVMLIFTESFCELLGVIIASLLSYFLALSKDSPLELDAWPYVASSAFVPPLLGFYFHSKKLGCLGTGMDESSPTRQFPVVVIYHTVVTFAFWFMKNGIQQCEDHVNLVNESIKDFQRMDKKIKQKQQLREKAAKKRHKP</sequence>
<name>A0AAD8YLX2_9STRA</name>
<evidence type="ECO:0000256" key="1">
    <source>
        <dbReference type="SAM" id="MobiDB-lite"/>
    </source>
</evidence>
<reference evidence="3" key="1">
    <citation type="submission" date="2023-06" db="EMBL/GenBank/DDBJ databases">
        <title>Survivors Of The Sea: Transcriptome response of Skeletonema marinoi to long-term dormancy.</title>
        <authorList>
            <person name="Pinder M.I.M."/>
            <person name="Kourtchenko O."/>
            <person name="Robertson E.K."/>
            <person name="Larsson T."/>
            <person name="Maumus F."/>
            <person name="Osuna-Cruz C.M."/>
            <person name="Vancaester E."/>
            <person name="Stenow R."/>
            <person name="Vandepoele K."/>
            <person name="Ploug H."/>
            <person name="Bruchert V."/>
            <person name="Godhe A."/>
            <person name="Topel M."/>
        </authorList>
    </citation>
    <scope>NUCLEOTIDE SEQUENCE</scope>
    <source>
        <strain evidence="3">R05AC</strain>
    </source>
</reference>
<proteinExistence type="predicted"/>
<feature type="region of interest" description="Disordered" evidence="1">
    <location>
        <begin position="1"/>
        <end position="34"/>
    </location>
</feature>
<feature type="transmembrane region" description="Helical" evidence="2">
    <location>
        <begin position="111"/>
        <end position="136"/>
    </location>
</feature>
<accession>A0AAD8YLX2</accession>
<organism evidence="3 4">
    <name type="scientific">Skeletonema marinoi</name>
    <dbReference type="NCBI Taxonomy" id="267567"/>
    <lineage>
        <taxon>Eukaryota</taxon>
        <taxon>Sar</taxon>
        <taxon>Stramenopiles</taxon>
        <taxon>Ochrophyta</taxon>
        <taxon>Bacillariophyta</taxon>
        <taxon>Coscinodiscophyceae</taxon>
        <taxon>Thalassiosirophycidae</taxon>
        <taxon>Thalassiosirales</taxon>
        <taxon>Skeletonemataceae</taxon>
        <taxon>Skeletonema</taxon>
        <taxon>Skeletonema marinoi-dohrnii complex</taxon>
    </lineage>
</organism>
<protein>
    <submittedName>
        <fullName evidence="3">Uncharacterized protein</fullName>
    </submittedName>
</protein>
<evidence type="ECO:0000313" key="3">
    <source>
        <dbReference type="EMBL" id="KAK1747760.1"/>
    </source>
</evidence>
<feature type="transmembrane region" description="Helical" evidence="2">
    <location>
        <begin position="148"/>
        <end position="166"/>
    </location>
</feature>
<dbReference type="Proteomes" id="UP001224775">
    <property type="component" value="Unassembled WGS sequence"/>
</dbReference>
<keyword evidence="2" id="KW-0812">Transmembrane</keyword>
<keyword evidence="4" id="KW-1185">Reference proteome</keyword>